<evidence type="ECO:0000259" key="1">
    <source>
        <dbReference type="Pfam" id="PF13304"/>
    </source>
</evidence>
<dbReference type="Gene3D" id="3.40.50.300">
    <property type="entry name" value="P-loop containing nucleotide triphosphate hydrolases"/>
    <property type="match status" value="1"/>
</dbReference>
<reference evidence="3 4" key="1">
    <citation type="submission" date="2017-04" db="EMBL/GenBank/DDBJ databases">
        <authorList>
            <person name="Afonso C.L."/>
            <person name="Miller P.J."/>
            <person name="Scott M.A."/>
            <person name="Spackman E."/>
            <person name="Goraichik I."/>
            <person name="Dimitrov K.M."/>
            <person name="Suarez D.L."/>
            <person name="Swayne D.E."/>
        </authorList>
    </citation>
    <scope>NUCLEOTIDE SEQUENCE [LARGE SCALE GENOMIC DNA]</scope>
    <source>
        <strain evidence="3 4">DSM 19625</strain>
    </source>
</reference>
<feature type="domain" description="ATPase AAA-type core" evidence="1">
    <location>
        <begin position="466"/>
        <end position="593"/>
    </location>
</feature>
<evidence type="ECO:0000313" key="3">
    <source>
        <dbReference type="EMBL" id="SMD16212.1"/>
    </source>
</evidence>
<dbReference type="EMBL" id="FWYB01000019">
    <property type="protein sequence ID" value="SMD16212.1"/>
    <property type="molecule type" value="Genomic_DNA"/>
</dbReference>
<dbReference type="PANTHER" id="PTHR43581">
    <property type="entry name" value="ATP/GTP PHOSPHATASE"/>
    <property type="match status" value="1"/>
</dbReference>
<accession>A0A1W2F326</accession>
<dbReference type="CDD" id="cd00267">
    <property type="entry name" value="ABC_ATPase"/>
    <property type="match status" value="1"/>
</dbReference>
<proteinExistence type="predicted"/>
<dbReference type="AlphaFoldDB" id="A0A1W2F326"/>
<dbReference type="InterPro" id="IPR041427">
    <property type="entry name" value="AbiJ-NTD3"/>
</dbReference>
<dbReference type="Pfam" id="PF18860">
    <property type="entry name" value="AbiJ_NTD3"/>
    <property type="match status" value="1"/>
</dbReference>
<dbReference type="GO" id="GO:0005524">
    <property type="term" value="F:ATP binding"/>
    <property type="evidence" value="ECO:0007669"/>
    <property type="project" value="InterPro"/>
</dbReference>
<dbReference type="InterPro" id="IPR003959">
    <property type="entry name" value="ATPase_AAA_core"/>
</dbReference>
<organism evidence="3 4">
    <name type="scientific">Pedobacter nyackensis</name>
    <dbReference type="NCBI Taxonomy" id="475255"/>
    <lineage>
        <taxon>Bacteria</taxon>
        <taxon>Pseudomonadati</taxon>
        <taxon>Bacteroidota</taxon>
        <taxon>Sphingobacteriia</taxon>
        <taxon>Sphingobacteriales</taxon>
        <taxon>Sphingobacteriaceae</taxon>
        <taxon>Pedobacter</taxon>
    </lineage>
</organism>
<protein>
    <submittedName>
        <fullName evidence="3">AAA domain-containing protein, putative AbiEii toxin, Type IV TA system</fullName>
    </submittedName>
</protein>
<dbReference type="SUPFAM" id="SSF52540">
    <property type="entry name" value="P-loop containing nucleoside triphosphate hydrolases"/>
    <property type="match status" value="1"/>
</dbReference>
<keyword evidence="4" id="KW-1185">Reference proteome</keyword>
<dbReference type="GO" id="GO:0016887">
    <property type="term" value="F:ATP hydrolysis activity"/>
    <property type="evidence" value="ECO:0007669"/>
    <property type="project" value="InterPro"/>
</dbReference>
<dbReference type="PANTHER" id="PTHR43581:SF2">
    <property type="entry name" value="EXCINUCLEASE ATPASE SUBUNIT"/>
    <property type="match status" value="1"/>
</dbReference>
<dbReference type="Proteomes" id="UP000192678">
    <property type="component" value="Unassembled WGS sequence"/>
</dbReference>
<sequence>MSILLLQFRIGCAYIYRFVLILTHQQITCMLPIPKNVKIEVFKHIITLQNPFGDGAQDLVDFLNSIWDLRILPSTDGRFQDAYGDAVQHLINNDDWDFEYIFYTRFSILEDDDYFEKFISNFITLHLKVDGSIASQFINSINELITQVGFKLVKSGYDVNHDDLYTIQASNEIAGLPHDVKRNDIKIFVDKNPKGRSDRAFNHLKPQEFPSFVLVYNNGWDDYDVKSSFNLFFHKANTEVSHLGGIKIMIADQSNIVDALSDNFTMLTTNYCSIGQTLSYYQNMLSIMGSEYESVLFALKDAAIFPKIQEDFENTSIFKNSLIRDDEAERILRTVKFSMKGRNLVNLYQFSYMFQPNFADTPVQIDLDFNNRNKNLPDRIFAFIGKNGTGKTQLVTSLPLDIGNKVTTKFLPDVPIFSKVIAVSYSAFDHFSVPESSAAFNYVYCGLRNSSSGNNLMSELELTIRFEKTVKDISSKERINRWRSILSNFLHEETIEELFIRLKESEVKNFDEYKFNMKHFLSFKNQLSSGQRIILYIISEIVSNIRYDSLIIYDEPETHLHPNAITDLMNTIYELVKEFQSYCILATHSPLVIRELMSRNVFVVEKIGNLSSVNKINIECFGENLSVLTDEVFMNKSAKKQYKTIIEQLVEKKMSYEEIILQLESDRALSLNSRLFIASLVEPND</sequence>
<dbReference type="InterPro" id="IPR027417">
    <property type="entry name" value="P-loop_NTPase"/>
</dbReference>
<evidence type="ECO:0000259" key="2">
    <source>
        <dbReference type="Pfam" id="PF18860"/>
    </source>
</evidence>
<dbReference type="STRING" id="475255.SAMN04488101_11952"/>
<dbReference type="InterPro" id="IPR051396">
    <property type="entry name" value="Bact_Antivir_Def_Nuclease"/>
</dbReference>
<feature type="domain" description="AbiJ-NTD3" evidence="2">
    <location>
        <begin position="33"/>
        <end position="202"/>
    </location>
</feature>
<dbReference type="Pfam" id="PF13304">
    <property type="entry name" value="AAA_21"/>
    <property type="match status" value="1"/>
</dbReference>
<name>A0A1W2F326_9SPHI</name>
<evidence type="ECO:0000313" key="4">
    <source>
        <dbReference type="Proteomes" id="UP000192678"/>
    </source>
</evidence>
<gene>
    <name evidence="3" type="ORF">SAMN04488101_11952</name>
</gene>